<feature type="region of interest" description="Disordered" evidence="1">
    <location>
        <begin position="184"/>
        <end position="206"/>
    </location>
</feature>
<gene>
    <name evidence="3" type="primary">tsaB_23</name>
    <name evidence="3" type="ORF">SDC9_155666</name>
</gene>
<evidence type="ECO:0000256" key="1">
    <source>
        <dbReference type="SAM" id="MobiDB-lite"/>
    </source>
</evidence>
<proteinExistence type="predicted"/>
<reference evidence="3" key="1">
    <citation type="submission" date="2019-08" db="EMBL/GenBank/DDBJ databases">
        <authorList>
            <person name="Kucharzyk K."/>
            <person name="Murdoch R.W."/>
            <person name="Higgins S."/>
            <person name="Loffler F."/>
        </authorList>
    </citation>
    <scope>NUCLEOTIDE SEQUENCE</scope>
</reference>
<dbReference type="PANTHER" id="PTHR11735:SF11">
    <property type="entry name" value="TRNA THREONYLCARBAMOYLADENOSINE BIOSYNTHESIS PROTEIN TSAB"/>
    <property type="match status" value="1"/>
</dbReference>
<evidence type="ECO:0000313" key="3">
    <source>
        <dbReference type="EMBL" id="MPN08384.1"/>
    </source>
</evidence>
<dbReference type="NCBIfam" id="TIGR03725">
    <property type="entry name" value="T6A_YeaZ"/>
    <property type="match status" value="1"/>
</dbReference>
<dbReference type="SUPFAM" id="SSF53067">
    <property type="entry name" value="Actin-like ATPase domain"/>
    <property type="match status" value="2"/>
</dbReference>
<sequence>MMLLALDTTAATATAALFRDETLVAEREADADKKHAETVLPLIDTLLEENGVTIAQIDRFAVDIGPGSFTGVRIGVSLVNALAFALGKPIVSVDSLLTLALSAGETQKPVCAMIDARNGNAYAALYHSGRTIIEPCAVEIESFCAKLPEDTILIGDVRTELKTFPRAAFVGLAAMRQGAQTGAEAEPLYLRPSQAERTKKQSAKEA</sequence>
<dbReference type="CDD" id="cd24032">
    <property type="entry name" value="ASKHA_NBD_TsaB"/>
    <property type="match status" value="1"/>
</dbReference>
<comment type="caution">
    <text evidence="3">The sequence shown here is derived from an EMBL/GenBank/DDBJ whole genome shotgun (WGS) entry which is preliminary data.</text>
</comment>
<dbReference type="PANTHER" id="PTHR11735">
    <property type="entry name" value="TRNA N6-ADENOSINE THREONYLCARBAMOYLTRANSFERASE"/>
    <property type="match status" value="1"/>
</dbReference>
<evidence type="ECO:0000259" key="2">
    <source>
        <dbReference type="Pfam" id="PF00814"/>
    </source>
</evidence>
<dbReference type="GO" id="GO:0002949">
    <property type="term" value="P:tRNA threonylcarbamoyladenosine modification"/>
    <property type="evidence" value="ECO:0007669"/>
    <property type="project" value="InterPro"/>
</dbReference>
<protein>
    <submittedName>
        <fullName evidence="3">tRNA threonylcarbamoyladenosine biosynthesis protein TsaB</fullName>
    </submittedName>
</protein>
<feature type="compositionally biased region" description="Basic and acidic residues" evidence="1">
    <location>
        <begin position="194"/>
        <end position="206"/>
    </location>
</feature>
<dbReference type="GO" id="GO:0005829">
    <property type="term" value="C:cytosol"/>
    <property type="evidence" value="ECO:0007669"/>
    <property type="project" value="TreeGrafter"/>
</dbReference>
<dbReference type="InterPro" id="IPR043129">
    <property type="entry name" value="ATPase_NBD"/>
</dbReference>
<dbReference type="InterPro" id="IPR000905">
    <property type="entry name" value="Gcp-like_dom"/>
</dbReference>
<dbReference type="Pfam" id="PF00814">
    <property type="entry name" value="TsaD"/>
    <property type="match status" value="1"/>
</dbReference>
<organism evidence="3">
    <name type="scientific">bioreactor metagenome</name>
    <dbReference type="NCBI Taxonomy" id="1076179"/>
    <lineage>
        <taxon>unclassified sequences</taxon>
        <taxon>metagenomes</taxon>
        <taxon>ecological metagenomes</taxon>
    </lineage>
</organism>
<accession>A0A645F6Z0</accession>
<feature type="domain" description="Gcp-like" evidence="2">
    <location>
        <begin position="30"/>
        <end position="143"/>
    </location>
</feature>
<name>A0A645F6Z0_9ZZZZ</name>
<dbReference type="Gene3D" id="3.30.420.40">
    <property type="match status" value="2"/>
</dbReference>
<dbReference type="AlphaFoldDB" id="A0A645F6Z0"/>
<dbReference type="InterPro" id="IPR022496">
    <property type="entry name" value="T6A_TsaB"/>
</dbReference>
<dbReference type="EMBL" id="VSSQ01054431">
    <property type="protein sequence ID" value="MPN08384.1"/>
    <property type="molecule type" value="Genomic_DNA"/>
</dbReference>